<dbReference type="Pfam" id="PF00293">
    <property type="entry name" value="NUDIX"/>
    <property type="match status" value="1"/>
</dbReference>
<feature type="domain" description="Nudix hydrolase" evidence="2">
    <location>
        <begin position="50"/>
        <end position="187"/>
    </location>
</feature>
<dbReference type="InterPro" id="IPR015797">
    <property type="entry name" value="NUDIX_hydrolase-like_dom_sf"/>
</dbReference>
<comment type="caution">
    <text evidence="3">The sequence shown here is derived from an EMBL/GenBank/DDBJ whole genome shotgun (WGS) entry which is preliminary data.</text>
</comment>
<keyword evidence="1" id="KW-0378">Hydrolase</keyword>
<evidence type="ECO:0000313" key="4">
    <source>
        <dbReference type="Proteomes" id="UP001501588"/>
    </source>
</evidence>
<dbReference type="Gene3D" id="3.90.79.10">
    <property type="entry name" value="Nucleoside Triphosphate Pyrophosphohydrolase"/>
    <property type="match status" value="1"/>
</dbReference>
<evidence type="ECO:0000259" key="2">
    <source>
        <dbReference type="PROSITE" id="PS51462"/>
    </source>
</evidence>
<evidence type="ECO:0000313" key="3">
    <source>
        <dbReference type="EMBL" id="GAA0607341.1"/>
    </source>
</evidence>
<protein>
    <recommendedName>
        <fullName evidence="2">Nudix hydrolase domain-containing protein</fullName>
    </recommendedName>
</protein>
<name>A0ABN1GAF6_9PROT</name>
<gene>
    <name evidence="3" type="ORF">GCM10009416_50360</name>
</gene>
<accession>A0ABN1GAF6</accession>
<dbReference type="InterPro" id="IPR000086">
    <property type="entry name" value="NUDIX_hydrolase_dom"/>
</dbReference>
<keyword evidence="4" id="KW-1185">Reference proteome</keyword>
<dbReference type="Proteomes" id="UP001501588">
    <property type="component" value="Unassembled WGS sequence"/>
</dbReference>
<dbReference type="RefSeq" id="WP_343898229.1">
    <property type="nucleotide sequence ID" value="NZ_BAAAFZ010000118.1"/>
</dbReference>
<dbReference type="SUPFAM" id="SSF55811">
    <property type="entry name" value="Nudix"/>
    <property type="match status" value="1"/>
</dbReference>
<proteinExistence type="predicted"/>
<dbReference type="CDD" id="cd03424">
    <property type="entry name" value="NUDIX_ADPRase_Nudt5_UGPPase_Nudt14"/>
    <property type="match status" value="1"/>
</dbReference>
<dbReference type="PANTHER" id="PTHR11839:SF1">
    <property type="entry name" value="ADP-SUGAR PYROPHOSPHATASE"/>
    <property type="match status" value="1"/>
</dbReference>
<dbReference type="PROSITE" id="PS51462">
    <property type="entry name" value="NUDIX"/>
    <property type="match status" value="1"/>
</dbReference>
<dbReference type="EMBL" id="BAAAFZ010000118">
    <property type="protein sequence ID" value="GAA0607341.1"/>
    <property type="molecule type" value="Genomic_DNA"/>
</dbReference>
<sequence length="193" mass="20708">MTAGAPPSAVRPWRRTGGARTLVRDRWIHLRAEAWENAAGAGLDPWYILDWPDWVHVLALTADDRAVMVRQWRPGLGAASLELPGGAVDPGDADPVAAGRRELREETGYDAAEYRELPALSPDPAHMNNRLRFLLALGAERVADPSPDPTEEIAVELHPVAELLDGLSRGAVANAAHAGGILLGLRAAGRIAF</sequence>
<organism evidence="3 4">
    <name type="scientific">Craurococcus roseus</name>
    <dbReference type="NCBI Taxonomy" id="77585"/>
    <lineage>
        <taxon>Bacteria</taxon>
        <taxon>Pseudomonadati</taxon>
        <taxon>Pseudomonadota</taxon>
        <taxon>Alphaproteobacteria</taxon>
        <taxon>Acetobacterales</taxon>
        <taxon>Acetobacteraceae</taxon>
        <taxon>Craurococcus</taxon>
    </lineage>
</organism>
<reference evidence="3 4" key="1">
    <citation type="journal article" date="2019" name="Int. J. Syst. Evol. Microbiol.">
        <title>The Global Catalogue of Microorganisms (GCM) 10K type strain sequencing project: providing services to taxonomists for standard genome sequencing and annotation.</title>
        <authorList>
            <consortium name="The Broad Institute Genomics Platform"/>
            <consortium name="The Broad Institute Genome Sequencing Center for Infectious Disease"/>
            <person name="Wu L."/>
            <person name="Ma J."/>
        </authorList>
    </citation>
    <scope>NUCLEOTIDE SEQUENCE [LARGE SCALE GENOMIC DNA]</scope>
    <source>
        <strain evidence="3 4">JCM 9933</strain>
    </source>
</reference>
<evidence type="ECO:0000256" key="1">
    <source>
        <dbReference type="ARBA" id="ARBA00022801"/>
    </source>
</evidence>
<dbReference type="PANTHER" id="PTHR11839">
    <property type="entry name" value="UDP/ADP-SUGAR PYROPHOSPHATASE"/>
    <property type="match status" value="1"/>
</dbReference>